<feature type="domain" description="NACHT-NTPase and P-loop NTPases N-terminal" evidence="3">
    <location>
        <begin position="12"/>
        <end position="125"/>
    </location>
</feature>
<comment type="caution">
    <text evidence="4">The sequence shown here is derived from an EMBL/GenBank/DDBJ whole genome shotgun (WGS) entry which is preliminary data.</text>
</comment>
<dbReference type="Pfam" id="PF13424">
    <property type="entry name" value="TPR_12"/>
    <property type="match status" value="1"/>
</dbReference>
<dbReference type="SUPFAM" id="SSF48452">
    <property type="entry name" value="TPR-like"/>
    <property type="match status" value="1"/>
</dbReference>
<dbReference type="OrthoDB" id="4218961at2759"/>
<dbReference type="EMBL" id="LASV01000088">
    <property type="protein sequence ID" value="KKA23726.1"/>
    <property type="molecule type" value="Genomic_DNA"/>
</dbReference>
<dbReference type="Pfam" id="PF00931">
    <property type="entry name" value="NB-ARC"/>
    <property type="match status" value="1"/>
</dbReference>
<evidence type="ECO:0000259" key="2">
    <source>
        <dbReference type="Pfam" id="PF00931"/>
    </source>
</evidence>
<sequence length="721" mass="81905">MDPLSIVGLVGNIVQFLDFTGTILSTSAHIYSSSRGVLPENADIETVTRHLVLLNNKLKDAASSSGAGELQKLCALCSNVADELLAALDKLKVKGQPGRWKSVKKALQSIWSKNKIEELEQRLARLREELNLHVVVELRDQLALFRAENSDRLRELDIATKHVVDAIVDQRDVFEAAHDAQLTCMKDLHRETLARVKEEHLITRREILHEIRAGLRSESADRQTRRQEACWSVPFVRNPKFVGREQQLDELERRLFVEGSCTKIAIFGLGGVGKTQIALELAYRTRAQRPDCSVFWVPSTTVESFQQAYLDIGRKLCLPQAEKQNDNIKKIVQEYLSQDSAGRWLLIYDNADDLDLWFKNTDGTNEPALINYVPTSSQGSIIFTTRDRKAAVKFAAQNLVGVGEMDEQIATQMLSKSLIDQRLLNDHRTTLDLLEQLTFLPLAIAQAAAYINENGISLSEYLSLLKDKEHRIIEILSEDFEDDGRYRNIKNPIASTWLISFEQIRRRDPLAAEYLSFMACIDPRAVPQSLLPPAKSKKRMIEAIGTLSAYSFITKRPADSSLDLHRLVHLATRNWLQMENSLSKWVAKAIVRLDEVFPSNDHTNRDLWRAYLPHALYVVRSDLGDEVPEKLSLLEKLGLCLLSDGRYNDAEMSFVHVTETRKRVLGEEDLSTLVSMANLALTYCNQGRWTEAEELNKEVLEISKRVRGERSTRRHCPSWPI</sequence>
<dbReference type="Pfam" id="PF17107">
    <property type="entry name" value="SesA"/>
    <property type="match status" value="1"/>
</dbReference>
<dbReference type="PANTHER" id="PTHR46082:SF6">
    <property type="entry name" value="AAA+ ATPASE DOMAIN-CONTAINING PROTEIN-RELATED"/>
    <property type="match status" value="1"/>
</dbReference>
<dbReference type="InterPro" id="IPR011990">
    <property type="entry name" value="TPR-like_helical_dom_sf"/>
</dbReference>
<organism evidence="4 5">
    <name type="scientific">Rasamsonia emersonii (strain ATCC 16479 / CBS 393.64 / IMI 116815)</name>
    <dbReference type="NCBI Taxonomy" id="1408163"/>
    <lineage>
        <taxon>Eukaryota</taxon>
        <taxon>Fungi</taxon>
        <taxon>Dikarya</taxon>
        <taxon>Ascomycota</taxon>
        <taxon>Pezizomycotina</taxon>
        <taxon>Eurotiomycetes</taxon>
        <taxon>Eurotiomycetidae</taxon>
        <taxon>Eurotiales</taxon>
        <taxon>Trichocomaceae</taxon>
        <taxon>Rasamsonia</taxon>
    </lineage>
</organism>
<dbReference type="GO" id="GO:0043531">
    <property type="term" value="F:ADP binding"/>
    <property type="evidence" value="ECO:0007669"/>
    <property type="project" value="InterPro"/>
</dbReference>
<dbReference type="STRING" id="1408163.A0A0F4Z0W3"/>
<dbReference type="Gene3D" id="1.25.40.10">
    <property type="entry name" value="Tetratricopeptide repeat domain"/>
    <property type="match status" value="1"/>
</dbReference>
<proteinExistence type="predicted"/>
<dbReference type="InterPro" id="IPR027417">
    <property type="entry name" value="P-loop_NTPase"/>
</dbReference>
<evidence type="ECO:0000259" key="3">
    <source>
        <dbReference type="Pfam" id="PF17107"/>
    </source>
</evidence>
<evidence type="ECO:0000313" key="5">
    <source>
        <dbReference type="Proteomes" id="UP000053958"/>
    </source>
</evidence>
<dbReference type="AlphaFoldDB" id="A0A0F4Z0W3"/>
<dbReference type="PANTHER" id="PTHR46082">
    <property type="entry name" value="ATP/GTP-BINDING PROTEIN-RELATED"/>
    <property type="match status" value="1"/>
</dbReference>
<keyword evidence="1" id="KW-0175">Coiled coil</keyword>
<feature type="coiled-coil region" evidence="1">
    <location>
        <begin position="109"/>
        <end position="136"/>
    </location>
</feature>
<dbReference type="InterPro" id="IPR031352">
    <property type="entry name" value="SesA"/>
</dbReference>
<gene>
    <name evidence="4" type="ORF">T310_2266</name>
</gene>
<dbReference type="GeneID" id="25314617"/>
<evidence type="ECO:0000256" key="1">
    <source>
        <dbReference type="SAM" id="Coils"/>
    </source>
</evidence>
<accession>A0A0F4Z0W3</accession>
<dbReference type="RefSeq" id="XP_013330338.1">
    <property type="nucleotide sequence ID" value="XM_013474884.1"/>
</dbReference>
<feature type="domain" description="NB-ARC" evidence="2">
    <location>
        <begin position="244"/>
        <end position="396"/>
    </location>
</feature>
<feature type="non-terminal residue" evidence="4">
    <location>
        <position position="721"/>
    </location>
</feature>
<name>A0A0F4Z0W3_RASE3</name>
<dbReference type="Gene3D" id="3.40.50.300">
    <property type="entry name" value="P-loop containing nucleotide triphosphate hydrolases"/>
    <property type="match status" value="1"/>
</dbReference>
<dbReference type="SUPFAM" id="SSF52540">
    <property type="entry name" value="P-loop containing nucleoside triphosphate hydrolases"/>
    <property type="match status" value="1"/>
</dbReference>
<protein>
    <submittedName>
        <fullName evidence="4">Kinesin light chain 1</fullName>
    </submittedName>
</protein>
<evidence type="ECO:0000313" key="4">
    <source>
        <dbReference type="EMBL" id="KKA23726.1"/>
    </source>
</evidence>
<dbReference type="InterPro" id="IPR053137">
    <property type="entry name" value="NLR-like"/>
</dbReference>
<reference evidence="4 5" key="1">
    <citation type="submission" date="2015-04" db="EMBL/GenBank/DDBJ databases">
        <authorList>
            <person name="Heijne W.H."/>
            <person name="Fedorova N.D."/>
            <person name="Nierman W.C."/>
            <person name="Vollebregt A.W."/>
            <person name="Zhao Z."/>
            <person name="Wu L."/>
            <person name="Kumar M."/>
            <person name="Stam H."/>
            <person name="van den Berg M.A."/>
            <person name="Pel H.J."/>
        </authorList>
    </citation>
    <scope>NUCLEOTIDE SEQUENCE [LARGE SCALE GENOMIC DNA]</scope>
    <source>
        <strain evidence="4 5">CBS 393.64</strain>
    </source>
</reference>
<dbReference type="InterPro" id="IPR002182">
    <property type="entry name" value="NB-ARC"/>
</dbReference>
<keyword evidence="5" id="KW-1185">Reference proteome</keyword>
<dbReference type="Proteomes" id="UP000053958">
    <property type="component" value="Unassembled WGS sequence"/>
</dbReference>